<feature type="coiled-coil region" evidence="5">
    <location>
        <begin position="344"/>
        <end position="425"/>
    </location>
</feature>
<dbReference type="PANTHER" id="PTHR43077:SF10">
    <property type="entry name" value="TRANSPORT PERMEASE PROTEIN"/>
    <property type="match status" value="1"/>
</dbReference>
<dbReference type="Gene3D" id="1.10.287.1490">
    <property type="match status" value="1"/>
</dbReference>
<dbReference type="PANTHER" id="PTHR43077">
    <property type="entry name" value="TRANSPORT PERMEASE YVFS-RELATED"/>
    <property type="match status" value="1"/>
</dbReference>
<dbReference type="EMBL" id="CACRSM010000001">
    <property type="protein sequence ID" value="VYS74389.1"/>
    <property type="molecule type" value="Genomic_DNA"/>
</dbReference>
<feature type="transmembrane region" description="Helical" evidence="6">
    <location>
        <begin position="612"/>
        <end position="632"/>
    </location>
</feature>
<dbReference type="InterPro" id="IPR013525">
    <property type="entry name" value="ABC2_TM"/>
</dbReference>
<dbReference type="InterPro" id="IPR017501">
    <property type="entry name" value="Phage_infect_YhgE_C"/>
</dbReference>
<keyword evidence="3 6" id="KW-1133">Transmembrane helix</keyword>
<organism evidence="8">
    <name type="scientific">Schaalia odontolytica</name>
    <dbReference type="NCBI Taxonomy" id="1660"/>
    <lineage>
        <taxon>Bacteria</taxon>
        <taxon>Bacillati</taxon>
        <taxon>Actinomycetota</taxon>
        <taxon>Actinomycetes</taxon>
        <taxon>Actinomycetales</taxon>
        <taxon>Actinomycetaceae</taxon>
        <taxon>Schaalia</taxon>
    </lineage>
</organism>
<feature type="domain" description="ABC-2 type transporter transmembrane" evidence="7">
    <location>
        <begin position="465"/>
        <end position="710"/>
    </location>
</feature>
<dbReference type="NCBIfam" id="TIGR03062">
    <property type="entry name" value="pip_yhgE_Cterm"/>
    <property type="match status" value="1"/>
</dbReference>
<proteinExistence type="predicted"/>
<sequence>MKAVWEIFRADLSRAHRSVISMVVVLGLVVLPSFFAWFNISASWDPFANTKNLRIAIANTDKGYKSDLIPLEVNIGNRVVSALRTNEQFNWVIDSEEQAIEKTRSGEYYAAVVIPPDFSKEMLTFFSSDAHSTPLTYYINEKKNGLAPKIAGQGAERVSSQINQVFARTVAEIAVDTASSLSDSLSDPTNVRGIQALNSRLESTSQRLNAAATSADAYAGLIASSVQLVDSTQTMIASASKVRDPLESAANNASASVDQISAGASQAASALSSAVSASAQSLEALSASIDDVYSRGGSSVTSAVATLRSQASSVGNQATQYLHVKETLAHLPGTPISQDVLDRLQASADRLSALQNAINKLADDMEKNVADAGANRQDVKNLVGQAQSAISNLKSDVDSTLRPQLEQLSGTINSATSLMENLRAQLSAASSSVNDGSNGVREGLSKLQSTFSGIGTQLREASQKIADIHNKLNDALESGNLAKVRTIIGSDPQALAVALAAPVGVTTIPVYPVDNFGSQMAPFYTALALWVGSVLMIITIRSDVTTENVVEGLDSSHPAVEYFKRHRLGLWEGFLGRYLIFGLIALTQATILSLGLLFFVKIQHVHPWLFMFTAWAIALVFSFLLYTFIATFGNAGKALGVLFLVLQITGAGGSFPLAILPDFFRSISPYLPATHGITALRAAIAGYSGGEYVDAMLLLGVFVLVAALLGFGLRPLLIKRTRLLVEKLESTKLM</sequence>
<dbReference type="AlphaFoldDB" id="A0A6N2R241"/>
<evidence type="ECO:0000256" key="3">
    <source>
        <dbReference type="ARBA" id="ARBA00022989"/>
    </source>
</evidence>
<feature type="transmembrane region" description="Helical" evidence="6">
    <location>
        <begin position="20"/>
        <end position="40"/>
    </location>
</feature>
<evidence type="ECO:0000259" key="7">
    <source>
        <dbReference type="Pfam" id="PF12698"/>
    </source>
</evidence>
<dbReference type="GO" id="GO:0016020">
    <property type="term" value="C:membrane"/>
    <property type="evidence" value="ECO:0007669"/>
    <property type="project" value="UniProtKB-SubCell"/>
</dbReference>
<keyword evidence="5" id="KW-0175">Coiled coil</keyword>
<evidence type="ECO:0000256" key="2">
    <source>
        <dbReference type="ARBA" id="ARBA00022692"/>
    </source>
</evidence>
<dbReference type="SUPFAM" id="SSF58100">
    <property type="entry name" value="Bacterial hemolysins"/>
    <property type="match status" value="1"/>
</dbReference>
<evidence type="ECO:0000256" key="4">
    <source>
        <dbReference type="ARBA" id="ARBA00023136"/>
    </source>
</evidence>
<protein>
    <submittedName>
        <fullName evidence="8">Chromosome partition protein Smc</fullName>
    </submittedName>
</protein>
<dbReference type="NCBIfam" id="TIGR03061">
    <property type="entry name" value="pip_yhgE_Nterm"/>
    <property type="match status" value="1"/>
</dbReference>
<feature type="transmembrane region" description="Helical" evidence="6">
    <location>
        <begin position="578"/>
        <end position="600"/>
    </location>
</feature>
<reference evidence="8" key="1">
    <citation type="submission" date="2019-11" db="EMBL/GenBank/DDBJ databases">
        <authorList>
            <person name="Feng L."/>
        </authorList>
    </citation>
    <scope>NUCLEOTIDE SEQUENCE</scope>
    <source>
        <strain evidence="8">AodontolyticusLFYP35</strain>
    </source>
</reference>
<keyword evidence="2 6" id="KW-0812">Transmembrane</keyword>
<comment type="subcellular location">
    <subcellularLocation>
        <location evidence="1">Membrane</location>
        <topology evidence="1">Multi-pass membrane protein</topology>
    </subcellularLocation>
</comment>
<evidence type="ECO:0000256" key="5">
    <source>
        <dbReference type="SAM" id="Coils"/>
    </source>
</evidence>
<feature type="transmembrane region" description="Helical" evidence="6">
    <location>
        <begin position="523"/>
        <end position="540"/>
    </location>
</feature>
<feature type="transmembrane region" description="Helical" evidence="6">
    <location>
        <begin position="695"/>
        <end position="717"/>
    </location>
</feature>
<feature type="domain" description="ABC-2 type transporter transmembrane" evidence="7">
    <location>
        <begin position="19"/>
        <end position="223"/>
    </location>
</feature>
<dbReference type="GO" id="GO:0140359">
    <property type="term" value="F:ABC-type transporter activity"/>
    <property type="evidence" value="ECO:0007669"/>
    <property type="project" value="InterPro"/>
</dbReference>
<accession>A0A6N2R241</accession>
<dbReference type="InterPro" id="IPR051328">
    <property type="entry name" value="T7SS_ABC-Transporter"/>
</dbReference>
<evidence type="ECO:0000256" key="1">
    <source>
        <dbReference type="ARBA" id="ARBA00004141"/>
    </source>
</evidence>
<dbReference type="Gene3D" id="3.40.1710.10">
    <property type="entry name" value="abc type-2 transporter like domain"/>
    <property type="match status" value="1"/>
</dbReference>
<evidence type="ECO:0000313" key="8">
    <source>
        <dbReference type="EMBL" id="VYS74389.1"/>
    </source>
</evidence>
<evidence type="ECO:0000256" key="6">
    <source>
        <dbReference type="SAM" id="Phobius"/>
    </source>
</evidence>
<keyword evidence="4 6" id="KW-0472">Membrane</keyword>
<dbReference type="InterPro" id="IPR017500">
    <property type="entry name" value="Phage_infect_YhgE_N"/>
</dbReference>
<name>A0A6N2R241_9ACTO</name>
<gene>
    <name evidence="8" type="primary">smc_1</name>
    <name evidence="8" type="ORF">AOLFYP35_00135</name>
</gene>
<feature type="transmembrane region" description="Helical" evidence="6">
    <location>
        <begin position="638"/>
        <end position="658"/>
    </location>
</feature>
<dbReference type="Pfam" id="PF12698">
    <property type="entry name" value="ABC2_membrane_3"/>
    <property type="match status" value="2"/>
</dbReference>